<evidence type="ECO:0000256" key="1">
    <source>
        <dbReference type="SAM" id="Coils"/>
    </source>
</evidence>
<reference evidence="2 3" key="1">
    <citation type="submission" date="2015-09" db="EMBL/GenBank/DDBJ databases">
        <title>Draft genome of the scarab beetle Oryctes borbonicus.</title>
        <authorList>
            <person name="Meyer J.M."/>
            <person name="Markov G.V."/>
            <person name="Baskaran P."/>
            <person name="Herrmann M."/>
            <person name="Sommer R.J."/>
            <person name="Roedelsperger C."/>
        </authorList>
    </citation>
    <scope>NUCLEOTIDE SEQUENCE [LARGE SCALE GENOMIC DNA]</scope>
    <source>
        <strain evidence="2">OB123</strain>
        <tissue evidence="2">Whole animal</tissue>
    </source>
</reference>
<sequence length="228" mass="26200">MDNPGISLLQANALHLENPLQNQEEDEDLEEQKRRQEEIQNFLTTAMDEFNYEDQSTVNSSENVSVDDTYNDQSITMQKYKNASLNDQLKVLYEIRVNEVKSLTEQLAQLKMEIQKQKEANGKAVLLLEAEKDKTKITSQQTQVLLVNKTEEISKLKNEIDTLRATVMSLETTVKAVNGEYTLCKQSNNELIEQLELMHNGLTTNTISDRQLQEQHHAEVSQLHHLLD</sequence>
<evidence type="ECO:0000313" key="3">
    <source>
        <dbReference type="Proteomes" id="UP000051574"/>
    </source>
</evidence>
<evidence type="ECO:0000313" key="2">
    <source>
        <dbReference type="EMBL" id="KRT86466.1"/>
    </source>
</evidence>
<organism evidence="2 3">
    <name type="scientific">Oryctes borbonicus</name>
    <dbReference type="NCBI Taxonomy" id="1629725"/>
    <lineage>
        <taxon>Eukaryota</taxon>
        <taxon>Metazoa</taxon>
        <taxon>Ecdysozoa</taxon>
        <taxon>Arthropoda</taxon>
        <taxon>Hexapoda</taxon>
        <taxon>Insecta</taxon>
        <taxon>Pterygota</taxon>
        <taxon>Neoptera</taxon>
        <taxon>Endopterygota</taxon>
        <taxon>Coleoptera</taxon>
        <taxon>Polyphaga</taxon>
        <taxon>Scarabaeiformia</taxon>
        <taxon>Scarabaeidae</taxon>
        <taxon>Dynastinae</taxon>
        <taxon>Oryctes</taxon>
    </lineage>
</organism>
<dbReference type="Proteomes" id="UP000051574">
    <property type="component" value="Unassembled WGS sequence"/>
</dbReference>
<name>A0A0T6BGJ9_9SCAR</name>
<comment type="caution">
    <text evidence="2">The sequence shown here is derived from an EMBL/GenBank/DDBJ whole genome shotgun (WGS) entry which is preliminary data.</text>
</comment>
<dbReference type="EMBL" id="LJIG01000474">
    <property type="protein sequence ID" value="KRT86466.1"/>
    <property type="molecule type" value="Genomic_DNA"/>
</dbReference>
<gene>
    <name evidence="2" type="ORF">AMK59_2888</name>
</gene>
<accession>A0A0T6BGJ9</accession>
<keyword evidence="1" id="KW-0175">Coiled coil</keyword>
<keyword evidence="3" id="KW-1185">Reference proteome</keyword>
<protein>
    <submittedName>
        <fullName evidence="2">Uncharacterized protein</fullName>
    </submittedName>
</protein>
<feature type="coiled-coil region" evidence="1">
    <location>
        <begin position="146"/>
        <end position="173"/>
    </location>
</feature>
<feature type="non-terminal residue" evidence="2">
    <location>
        <position position="228"/>
    </location>
</feature>
<feature type="coiled-coil region" evidence="1">
    <location>
        <begin position="93"/>
        <end position="120"/>
    </location>
</feature>
<dbReference type="OrthoDB" id="9518664at2759"/>
<proteinExistence type="predicted"/>
<dbReference type="AlphaFoldDB" id="A0A0T6BGJ9"/>